<dbReference type="SUPFAM" id="SSF52218">
    <property type="entry name" value="Flavoproteins"/>
    <property type="match status" value="1"/>
</dbReference>
<dbReference type="InterPro" id="IPR029039">
    <property type="entry name" value="Flavoprotein-like_sf"/>
</dbReference>
<keyword evidence="1" id="KW-0285">Flavoprotein</keyword>
<dbReference type="Pfam" id="PF03358">
    <property type="entry name" value="FMN_red"/>
    <property type="match status" value="1"/>
</dbReference>
<evidence type="ECO:0000259" key="3">
    <source>
        <dbReference type="Pfam" id="PF03358"/>
    </source>
</evidence>
<evidence type="ECO:0000256" key="1">
    <source>
        <dbReference type="ARBA" id="ARBA00022630"/>
    </source>
</evidence>
<dbReference type="InterPro" id="IPR005025">
    <property type="entry name" value="FMN_Rdtase-like_dom"/>
</dbReference>
<dbReference type="Gene3D" id="3.40.50.360">
    <property type="match status" value="1"/>
</dbReference>
<dbReference type="PANTHER" id="PTHR43278:SF2">
    <property type="entry name" value="IRON-SULFUR FLAVOPROTEIN"/>
    <property type="match status" value="1"/>
</dbReference>
<comment type="caution">
    <text evidence="4">The sequence shown here is derived from an EMBL/GenBank/DDBJ whole genome shotgun (WGS) entry which is preliminary data.</text>
</comment>
<keyword evidence="2" id="KW-0288">FMN</keyword>
<dbReference type="OrthoDB" id="9805976at2"/>
<evidence type="ECO:0000256" key="2">
    <source>
        <dbReference type="ARBA" id="ARBA00022643"/>
    </source>
</evidence>
<evidence type="ECO:0000313" key="4">
    <source>
        <dbReference type="EMBL" id="TWH80456.1"/>
    </source>
</evidence>
<proteinExistence type="predicted"/>
<feature type="domain" description="NADPH-dependent FMN reductase-like" evidence="3">
    <location>
        <begin position="1"/>
        <end position="122"/>
    </location>
</feature>
<dbReference type="Proteomes" id="UP000315343">
    <property type="component" value="Unassembled WGS sequence"/>
</dbReference>
<dbReference type="EMBL" id="VLKH01000004">
    <property type="protein sequence ID" value="TWH80456.1"/>
    <property type="molecule type" value="Genomic_DNA"/>
</dbReference>
<dbReference type="InterPro" id="IPR051796">
    <property type="entry name" value="ISF_SsuE-like"/>
</dbReference>
<protein>
    <submittedName>
        <fullName evidence="4">NADPH-dependent FMN reductase</fullName>
    </submittedName>
</protein>
<accession>A0A562JB50</accession>
<dbReference type="AlphaFoldDB" id="A0A562JB50"/>
<name>A0A562JB50_9FIRM</name>
<sequence>MKVVVLTGSPHTNGTTSLLADEFCSGAMESSHELIRFDTAKLKLNPCIGCDHCRKNEGKCVYEYDDMIEIILHLLTADAVVLVTPLYYFGMTSQLKRVIDRFYSVNDLLRENSKKLFLIAAGADKDEWAMDGIKAHYKSLCKYMNWQEGGMLLAYGLGTRQDAENSEYKLMARKLGKEMCHS</sequence>
<organism evidence="4 5">
    <name type="scientific">Sedimentibacter saalensis</name>
    <dbReference type="NCBI Taxonomy" id="130788"/>
    <lineage>
        <taxon>Bacteria</taxon>
        <taxon>Bacillati</taxon>
        <taxon>Bacillota</taxon>
        <taxon>Tissierellia</taxon>
        <taxon>Sedimentibacter</taxon>
    </lineage>
</organism>
<gene>
    <name evidence="4" type="ORF">LY60_01718</name>
</gene>
<dbReference type="PANTHER" id="PTHR43278">
    <property type="entry name" value="NAD(P)H-DEPENDENT FMN-CONTAINING OXIDOREDUCTASE YWQN-RELATED"/>
    <property type="match status" value="1"/>
</dbReference>
<evidence type="ECO:0000313" key="5">
    <source>
        <dbReference type="Proteomes" id="UP000315343"/>
    </source>
</evidence>
<dbReference type="GO" id="GO:0016491">
    <property type="term" value="F:oxidoreductase activity"/>
    <property type="evidence" value="ECO:0007669"/>
    <property type="project" value="InterPro"/>
</dbReference>
<reference evidence="4 5" key="1">
    <citation type="submission" date="2019-07" db="EMBL/GenBank/DDBJ databases">
        <title>Genomic Encyclopedia of Type Strains, Phase I: the one thousand microbial genomes (KMG-I) project.</title>
        <authorList>
            <person name="Kyrpides N."/>
        </authorList>
    </citation>
    <scope>NUCLEOTIDE SEQUENCE [LARGE SCALE GENOMIC DNA]</scope>
    <source>
        <strain evidence="4 5">DSM 13558</strain>
    </source>
</reference>
<dbReference type="RefSeq" id="WP_145082351.1">
    <property type="nucleotide sequence ID" value="NZ_VLKH01000004.1"/>
</dbReference>
<keyword evidence="5" id="KW-1185">Reference proteome</keyword>